<evidence type="ECO:0000256" key="1">
    <source>
        <dbReference type="SAM" id="Phobius"/>
    </source>
</evidence>
<sequence>MAASKGLQKTASDFYVGGRNFGLLTVTATQMASAFGGGMMVAYVSISTVLVWSLPLCPLFIMLITVQALVKQRRPDTAEDLLQYANY</sequence>
<gene>
    <name evidence="2" type="ORF">H4O21_19075</name>
</gene>
<reference evidence="2 3" key="1">
    <citation type="submission" date="2020-08" db="EMBL/GenBank/DDBJ databases">
        <title>Oceanospirillum sp. nov. isolated from marine sediment.</title>
        <authorList>
            <person name="Ji X."/>
        </authorList>
    </citation>
    <scope>NUCLEOTIDE SEQUENCE [LARGE SCALE GENOMIC DNA]</scope>
    <source>
        <strain evidence="2 3">D5</strain>
    </source>
</reference>
<evidence type="ECO:0000313" key="2">
    <source>
        <dbReference type="EMBL" id="MBB1488713.1"/>
    </source>
</evidence>
<protein>
    <submittedName>
        <fullName evidence="2">Uncharacterized protein</fullName>
    </submittedName>
</protein>
<keyword evidence="1" id="KW-1133">Transmembrane helix</keyword>
<evidence type="ECO:0000313" key="3">
    <source>
        <dbReference type="Proteomes" id="UP000565262"/>
    </source>
</evidence>
<name>A0A839ITD0_9GAMM</name>
<keyword evidence="1" id="KW-0472">Membrane</keyword>
<dbReference type="EMBL" id="JACJFM010000033">
    <property type="protein sequence ID" value="MBB1488713.1"/>
    <property type="molecule type" value="Genomic_DNA"/>
</dbReference>
<organism evidence="2 3">
    <name type="scientific">Oceanospirillum sediminis</name>
    <dbReference type="NCBI Taxonomy" id="2760088"/>
    <lineage>
        <taxon>Bacteria</taxon>
        <taxon>Pseudomonadati</taxon>
        <taxon>Pseudomonadota</taxon>
        <taxon>Gammaproteobacteria</taxon>
        <taxon>Oceanospirillales</taxon>
        <taxon>Oceanospirillaceae</taxon>
        <taxon>Oceanospirillum</taxon>
    </lineage>
</organism>
<comment type="caution">
    <text evidence="2">The sequence shown here is derived from an EMBL/GenBank/DDBJ whole genome shotgun (WGS) entry which is preliminary data.</text>
</comment>
<dbReference type="RefSeq" id="WP_182810482.1">
    <property type="nucleotide sequence ID" value="NZ_JACJFM010000033.1"/>
</dbReference>
<proteinExistence type="predicted"/>
<accession>A0A839ITD0</accession>
<dbReference type="AlphaFoldDB" id="A0A839ITD0"/>
<feature type="transmembrane region" description="Helical" evidence="1">
    <location>
        <begin position="21"/>
        <end position="43"/>
    </location>
</feature>
<dbReference type="Proteomes" id="UP000565262">
    <property type="component" value="Unassembled WGS sequence"/>
</dbReference>
<feature type="transmembrane region" description="Helical" evidence="1">
    <location>
        <begin position="49"/>
        <end position="70"/>
    </location>
</feature>
<keyword evidence="3" id="KW-1185">Reference proteome</keyword>
<keyword evidence="1" id="KW-0812">Transmembrane</keyword>